<dbReference type="OrthoDB" id="1652165at2"/>
<dbReference type="NCBIfam" id="NF033708">
    <property type="entry name" value="T9SS_Cterm_ChiA"/>
    <property type="match status" value="1"/>
</dbReference>
<evidence type="ECO:0000313" key="3">
    <source>
        <dbReference type="Proteomes" id="UP000006694"/>
    </source>
</evidence>
<dbReference type="GeneID" id="31766021"/>
<dbReference type="eggNOG" id="COG1345">
    <property type="taxonomic scope" value="Bacteria"/>
</dbReference>
<feature type="chain" id="PRO_5030164387" description="T9SS type A sorting domain-containing protein" evidence="1">
    <location>
        <begin position="28"/>
        <end position="278"/>
    </location>
</feature>
<dbReference type="KEGG" id="fjo:Fjoh_3108"/>
<evidence type="ECO:0000256" key="1">
    <source>
        <dbReference type="SAM" id="SignalP"/>
    </source>
</evidence>
<feature type="signal peptide" evidence="1">
    <location>
        <begin position="1"/>
        <end position="27"/>
    </location>
</feature>
<reference evidence="2 3" key="1">
    <citation type="journal article" date="2009" name="Appl. Environ. Microbiol.">
        <title>Novel features of the polysaccharide-digesting gliding bacterium Flavobacterium johnsoniae as revealed by genome sequence analysis.</title>
        <authorList>
            <person name="McBride M.J."/>
            <person name="Xie G."/>
            <person name="Martens E.C."/>
            <person name="Lapidus A."/>
            <person name="Henrissat B."/>
            <person name="Rhodes R.G."/>
            <person name="Goltsman E."/>
            <person name="Wang W."/>
            <person name="Xu J."/>
            <person name="Hunnicutt D.W."/>
            <person name="Staroscik A.M."/>
            <person name="Hoover T.R."/>
            <person name="Cheng Y.Q."/>
            <person name="Stein J.L."/>
        </authorList>
    </citation>
    <scope>NUCLEOTIDE SEQUENCE [LARGE SCALE GENOMIC DNA]</scope>
    <source>
        <strain evidence="3">ATCC 17061 / DSM 2064 / JCM 8514 / BCRC 14874 / CCUG 350202 / NBRC 14942 / NCIMB 11054 / UW101</strain>
    </source>
</reference>
<protein>
    <recommendedName>
        <fullName evidence="4">T9SS type A sorting domain-containing protein</fullName>
    </recommendedName>
</protein>
<organism evidence="2 3">
    <name type="scientific">Flavobacterium johnsoniae (strain ATCC 17061 / DSM 2064 / JCM 8514 / BCRC 14874 / CCUG 350202 / NBRC 14942 / NCIMB 11054 / UW101)</name>
    <name type="common">Cytophaga johnsonae</name>
    <dbReference type="NCBI Taxonomy" id="376686"/>
    <lineage>
        <taxon>Bacteria</taxon>
        <taxon>Pseudomonadati</taxon>
        <taxon>Bacteroidota</taxon>
        <taxon>Flavobacteriia</taxon>
        <taxon>Flavobacteriales</taxon>
        <taxon>Flavobacteriaceae</taxon>
        <taxon>Flavobacterium</taxon>
    </lineage>
</organism>
<proteinExistence type="predicted"/>
<dbReference type="AlphaFoldDB" id="A5FF99"/>
<dbReference type="STRING" id="376686.Fjoh_3108"/>
<evidence type="ECO:0000313" key="2">
    <source>
        <dbReference type="EMBL" id="ABQ06125.1"/>
    </source>
</evidence>
<accession>A5FF99</accession>
<keyword evidence="1" id="KW-0732">Signal</keyword>
<gene>
    <name evidence="2" type="ordered locus">Fjoh_3108</name>
</gene>
<dbReference type="RefSeq" id="WP_012025095.1">
    <property type="nucleotide sequence ID" value="NC_009441.1"/>
</dbReference>
<keyword evidence="3" id="KW-1185">Reference proteome</keyword>
<dbReference type="EMBL" id="CP000685">
    <property type="protein sequence ID" value="ABQ06125.1"/>
    <property type="molecule type" value="Genomic_DNA"/>
</dbReference>
<name>A5FF99_FLAJ1</name>
<dbReference type="HOGENOM" id="CLU_1007430_0_0_10"/>
<dbReference type="Proteomes" id="UP000006694">
    <property type="component" value="Chromosome"/>
</dbReference>
<evidence type="ECO:0008006" key="4">
    <source>
        <dbReference type="Google" id="ProtNLM"/>
    </source>
</evidence>
<sequence>MKKLFLSSVLLFPIHSILFLTPVPVQSAVNLEAVSIQNFEADLPAKSVSVFETERHRVWINLTNTKGLFKQILIAYITGATNGWDHNYDALTMDSNPYADFYSINDDKKLVIQGRAVPFDPADTIPLGYKSNITGDMNIAIDHVEGELTNRAIYLHDKQTGTVHNLKSGGYTFSTLTGVFTDRFVLSYSPDKNLGLDNFENSPLGLIVTSKNKIIKIKSNQSPLKQVSVFDAAGKLLYIVQKIEKAELEISSIESGSQVLFVKTILNNGNTITKKILF</sequence>